<reference evidence="1" key="1">
    <citation type="submission" date="2023-11" db="EMBL/GenBank/DDBJ databases">
        <title>Scrofimicrobium hongkongense sp. nov., isolated from a patient with peritonitis.</title>
        <authorList>
            <person name="Lao H.Y."/>
            <person name="Wong A.Y.P."/>
            <person name="Ng T.L."/>
            <person name="Wong R.Y.L."/>
            <person name="Yau M.C.Y."/>
            <person name="Lam J.Y.W."/>
            <person name="Siu G.K.H."/>
        </authorList>
    </citation>
    <scope>NUCLEOTIDE SEQUENCE</scope>
    <source>
        <strain evidence="1">R131</strain>
    </source>
</reference>
<dbReference type="Pfam" id="PF01503">
    <property type="entry name" value="PRA-PH"/>
    <property type="match status" value="1"/>
</dbReference>
<sequence>MTETARTFASGSGTLLARPAEKGTWIVSWSNPGPDLVQLIEGLFSELEAERLVHLGAEGDYADLRVARQAGFVAEGIERTVEQGQPTTWWRSARLRTDRDGALATVIDGSRPAHLVGEFHQVYDLPNLVGTGFTPTVDFDRLDLRMSLIKEEFAELCGAVYGDAAEETLLRIFPQLPDDRLRDVVEAADALGDLTYVIYGMALEAGIDLDRVVAEVHRSNLSKLMPDGTVKRREDGKVLKGPDFSAPDIAGVLGR</sequence>
<name>A0AAU7V4Q7_9ACTO</name>
<proteinExistence type="predicted"/>
<dbReference type="CDD" id="cd11530">
    <property type="entry name" value="NTP-PPase_DR2231_like"/>
    <property type="match status" value="1"/>
</dbReference>
<dbReference type="Gene3D" id="1.10.3420.10">
    <property type="entry name" value="putative ntp pyrophosphohydrolase like domain"/>
    <property type="match status" value="1"/>
</dbReference>
<dbReference type="AlphaFoldDB" id="A0AAU7V4Q7"/>
<gene>
    <name evidence="1" type="ORF">SAC06_06445</name>
</gene>
<accession>A0AAU7V4Q7</accession>
<dbReference type="EMBL" id="CP138335">
    <property type="protein sequence ID" value="XBW07288.1"/>
    <property type="molecule type" value="Genomic_DNA"/>
</dbReference>
<dbReference type="InterPro" id="IPR033653">
    <property type="entry name" value="NTP-PPase_DR2231-like"/>
</dbReference>
<organism evidence="1">
    <name type="scientific">Scrofimicrobium appendicitidis</name>
    <dbReference type="NCBI Taxonomy" id="3079930"/>
    <lineage>
        <taxon>Bacteria</taxon>
        <taxon>Bacillati</taxon>
        <taxon>Actinomycetota</taxon>
        <taxon>Actinomycetes</taxon>
        <taxon>Actinomycetales</taxon>
        <taxon>Actinomycetaceae</taxon>
        <taxon>Scrofimicrobium</taxon>
    </lineage>
</organism>
<dbReference type="KEGG" id="sapp:SAC06_06445"/>
<protein>
    <submittedName>
        <fullName evidence="1">Nucleoside triphosphate pyrophosphohydrolase family protein</fullName>
    </submittedName>
</protein>
<dbReference type="InterPro" id="IPR023292">
    <property type="entry name" value="NTP_PyroPHydrolase-like_dom_sf"/>
</dbReference>
<dbReference type="InterPro" id="IPR021130">
    <property type="entry name" value="PRib-ATP_PPHydrolase-like"/>
</dbReference>
<dbReference type="RefSeq" id="WP_350257494.1">
    <property type="nucleotide sequence ID" value="NZ_CP138335.1"/>
</dbReference>
<evidence type="ECO:0000313" key="1">
    <source>
        <dbReference type="EMBL" id="XBW07288.1"/>
    </source>
</evidence>